<sequence>MNHLNKTITAGACIFLVYPAIALSSKSESLESYLKNYQPEIYQLAQEKDIDLYAAEYSAPNNNNLIQTDSVQKEDGITLAHPHPDFPITARSACENPPENVPGGIFLENNFIATCVSADGTFGNGSYSLGMTFNPSGKGTVNTNDYLQPGTPHEYFSVTMKSLIFSNNNRYGPGITGSDNIPTKISRLDRYSAIQEGGVLVKSIITDREDVRRLKMIQKYTLDPNSKEIIVRVEMTNVGQVTLDGITYARGLDPDQDRPTGSYSTLNRKGYTYYGPHPAQPVRVEPNNIAWALGKDSKLSVALYSVDPIYHNTCISNTWTTDPNIILNQRCNDKPIYVKKHFLNYSDSTINIAFKIGALKPNETKVFSFKYLFNKEKKRFLSELPRPLPIPIGFVK</sequence>
<accession>A0A3B0VXY9</accession>
<evidence type="ECO:0000313" key="1">
    <source>
        <dbReference type="EMBL" id="VAW45210.1"/>
    </source>
</evidence>
<dbReference type="EMBL" id="UOFB01000077">
    <property type="protein sequence ID" value="VAW45210.1"/>
    <property type="molecule type" value="Genomic_DNA"/>
</dbReference>
<proteinExistence type="predicted"/>
<protein>
    <submittedName>
        <fullName evidence="1">Uncharacterized protein</fullName>
    </submittedName>
</protein>
<reference evidence="1" key="1">
    <citation type="submission" date="2018-06" db="EMBL/GenBank/DDBJ databases">
        <authorList>
            <person name="Zhirakovskaya E."/>
        </authorList>
    </citation>
    <scope>NUCLEOTIDE SEQUENCE</scope>
</reference>
<dbReference type="AlphaFoldDB" id="A0A3B0VXY9"/>
<name>A0A3B0VXY9_9ZZZZ</name>
<gene>
    <name evidence="1" type="ORF">MNBD_GAMMA04-1917</name>
</gene>
<organism evidence="1">
    <name type="scientific">hydrothermal vent metagenome</name>
    <dbReference type="NCBI Taxonomy" id="652676"/>
    <lineage>
        <taxon>unclassified sequences</taxon>
        <taxon>metagenomes</taxon>
        <taxon>ecological metagenomes</taxon>
    </lineage>
</organism>